<dbReference type="RefSeq" id="WP_168550138.1">
    <property type="nucleotide sequence ID" value="NZ_JAAXPR010000039.1"/>
</dbReference>
<dbReference type="Proteomes" id="UP000522720">
    <property type="component" value="Unassembled WGS sequence"/>
</dbReference>
<organism evidence="1 2">
    <name type="scientific">Streptococcus ovuberis</name>
    <dbReference type="NCBI Taxonomy" id="1936207"/>
    <lineage>
        <taxon>Bacteria</taxon>
        <taxon>Bacillati</taxon>
        <taxon>Bacillota</taxon>
        <taxon>Bacilli</taxon>
        <taxon>Lactobacillales</taxon>
        <taxon>Streptococcaceae</taxon>
        <taxon>Streptococcus</taxon>
    </lineage>
</organism>
<evidence type="ECO:0000313" key="2">
    <source>
        <dbReference type="Proteomes" id="UP000522720"/>
    </source>
</evidence>
<evidence type="ECO:0000313" key="1">
    <source>
        <dbReference type="EMBL" id="NKZ21426.1"/>
    </source>
</evidence>
<gene>
    <name evidence="1" type="ORF">HF992_11515</name>
</gene>
<dbReference type="EMBL" id="JAAXPR010000039">
    <property type="protein sequence ID" value="NKZ21426.1"/>
    <property type="molecule type" value="Genomic_DNA"/>
</dbReference>
<protein>
    <submittedName>
        <fullName evidence="1">Uncharacterized protein</fullName>
    </submittedName>
</protein>
<accession>A0A7X6N0S7</accession>
<dbReference type="AlphaFoldDB" id="A0A7X6N0S7"/>
<comment type="caution">
    <text evidence="1">The sequence shown here is derived from an EMBL/GenBank/DDBJ whole genome shotgun (WGS) entry which is preliminary data.</text>
</comment>
<proteinExistence type="predicted"/>
<name>A0A7X6N0S7_9STRE</name>
<sequence>MKNEVLVLGARPYDFIDERTGKQVTGVSCWVLPLINEDPANTVGLLPVKYSLTPEQYAQIAHVKLPAQGEMLMSLNIATKRIKFEKFGELAPVDIAA</sequence>
<reference evidence="1 2" key="1">
    <citation type="submission" date="2020-04" db="EMBL/GenBank/DDBJ databases">
        <title>MicrobeNet Type strains.</title>
        <authorList>
            <person name="Nicholson A.C."/>
        </authorList>
    </citation>
    <scope>NUCLEOTIDE SEQUENCE [LARGE SCALE GENOMIC DNA]</scope>
    <source>
        <strain evidence="1 2">CCUG 69612</strain>
    </source>
</reference>
<keyword evidence="2" id="KW-1185">Reference proteome</keyword>